<accession>A0AAD7XU05</accession>
<evidence type="ECO:0000256" key="2">
    <source>
        <dbReference type="ARBA" id="ARBA00022448"/>
    </source>
</evidence>
<reference evidence="8 9" key="1">
    <citation type="submission" date="2023-03" db="EMBL/GenBank/DDBJ databases">
        <title>Genome sequence of Lichtheimia ornata CBS 291.66.</title>
        <authorList>
            <person name="Mohabir J.T."/>
            <person name="Shea T.P."/>
            <person name="Kurbessoian T."/>
            <person name="Berby B."/>
            <person name="Fontaine J."/>
            <person name="Livny J."/>
            <person name="Gnirke A."/>
            <person name="Stajich J.E."/>
            <person name="Cuomo C.A."/>
        </authorList>
    </citation>
    <scope>NUCLEOTIDE SEQUENCE [LARGE SCALE GENOMIC DNA]</scope>
    <source>
        <strain evidence="8">CBS 291.66</strain>
    </source>
</reference>
<dbReference type="GeneID" id="83218912"/>
<evidence type="ECO:0000256" key="4">
    <source>
        <dbReference type="ARBA" id="ARBA00022989"/>
    </source>
</evidence>
<dbReference type="EMBL" id="JARTCD010000092">
    <property type="protein sequence ID" value="KAJ8652838.1"/>
    <property type="molecule type" value="Genomic_DNA"/>
</dbReference>
<proteinExistence type="predicted"/>
<dbReference type="InterPro" id="IPR011701">
    <property type="entry name" value="MFS"/>
</dbReference>
<evidence type="ECO:0000313" key="8">
    <source>
        <dbReference type="EMBL" id="KAJ8652838.1"/>
    </source>
</evidence>
<name>A0AAD7XU05_9FUNG</name>
<dbReference type="InterPro" id="IPR020846">
    <property type="entry name" value="MFS_dom"/>
</dbReference>
<dbReference type="PROSITE" id="PS50850">
    <property type="entry name" value="MFS"/>
    <property type="match status" value="1"/>
</dbReference>
<sequence>MSIFCFGIYFGPLLGPVIGGALTTTSLTWRASFWFCTAYAAMSFALVAFFLPETYRDSKLFDDVGSISTAINDVRLQESEIGTQCSKEPSSIAAATTKSTKPSLWKIVAQPLFMLRYPHVLLASSIFAIALSCLLVVETLLPVLFSSHYDLSSWAIGLSYIASGAGNVLGAIVNGILSDRLLMHAKRGRQDGHYVVEDRLAIHLWPCGLIFMPLGMLMFGWGIQTNQSYWIAIVGFGIQAFGSQQIITCVSAYLIDATPTHGASVSAASNLIGLILASILSTCANPMAHAIGSGFAMVFFTALTLLSMGLLLILKVYGKELRRSSGFTTVEKTCM</sequence>
<evidence type="ECO:0000313" key="9">
    <source>
        <dbReference type="Proteomes" id="UP001234581"/>
    </source>
</evidence>
<dbReference type="PANTHER" id="PTHR23502:SF132">
    <property type="entry name" value="POLYAMINE TRANSPORTER 2-RELATED"/>
    <property type="match status" value="1"/>
</dbReference>
<protein>
    <recommendedName>
        <fullName evidence="7">Major facilitator superfamily (MFS) profile domain-containing protein</fullName>
    </recommendedName>
</protein>
<dbReference type="Proteomes" id="UP001234581">
    <property type="component" value="Unassembled WGS sequence"/>
</dbReference>
<keyword evidence="2" id="KW-0813">Transport</keyword>
<comment type="caution">
    <text evidence="8">The sequence shown here is derived from an EMBL/GenBank/DDBJ whole genome shotgun (WGS) entry which is preliminary data.</text>
</comment>
<dbReference type="AlphaFoldDB" id="A0AAD7XU05"/>
<feature type="transmembrane region" description="Helical" evidence="6">
    <location>
        <begin position="120"/>
        <end position="145"/>
    </location>
</feature>
<evidence type="ECO:0000256" key="5">
    <source>
        <dbReference type="ARBA" id="ARBA00023136"/>
    </source>
</evidence>
<dbReference type="PANTHER" id="PTHR23502">
    <property type="entry name" value="MAJOR FACILITATOR SUPERFAMILY"/>
    <property type="match status" value="1"/>
</dbReference>
<keyword evidence="4 6" id="KW-1133">Transmembrane helix</keyword>
<keyword evidence="9" id="KW-1185">Reference proteome</keyword>
<dbReference type="RefSeq" id="XP_058337752.1">
    <property type="nucleotide sequence ID" value="XM_058491477.1"/>
</dbReference>
<dbReference type="GO" id="GO:0022857">
    <property type="term" value="F:transmembrane transporter activity"/>
    <property type="evidence" value="ECO:0007669"/>
    <property type="project" value="InterPro"/>
</dbReference>
<dbReference type="GO" id="GO:0005886">
    <property type="term" value="C:plasma membrane"/>
    <property type="evidence" value="ECO:0007669"/>
    <property type="project" value="TreeGrafter"/>
</dbReference>
<feature type="transmembrane region" description="Helical" evidence="6">
    <location>
        <begin position="200"/>
        <end position="223"/>
    </location>
</feature>
<feature type="transmembrane region" description="Helical" evidence="6">
    <location>
        <begin position="294"/>
        <end position="314"/>
    </location>
</feature>
<organism evidence="8 9">
    <name type="scientific">Lichtheimia ornata</name>
    <dbReference type="NCBI Taxonomy" id="688661"/>
    <lineage>
        <taxon>Eukaryota</taxon>
        <taxon>Fungi</taxon>
        <taxon>Fungi incertae sedis</taxon>
        <taxon>Mucoromycota</taxon>
        <taxon>Mucoromycotina</taxon>
        <taxon>Mucoromycetes</taxon>
        <taxon>Mucorales</taxon>
        <taxon>Lichtheimiaceae</taxon>
        <taxon>Lichtheimia</taxon>
    </lineage>
</organism>
<evidence type="ECO:0000256" key="3">
    <source>
        <dbReference type="ARBA" id="ARBA00022692"/>
    </source>
</evidence>
<feature type="transmembrane region" description="Helical" evidence="6">
    <location>
        <begin position="229"/>
        <end position="255"/>
    </location>
</feature>
<feature type="domain" description="Major facilitator superfamily (MFS) profile" evidence="7">
    <location>
        <begin position="1"/>
        <end position="321"/>
    </location>
</feature>
<dbReference type="InterPro" id="IPR036259">
    <property type="entry name" value="MFS_trans_sf"/>
</dbReference>
<gene>
    <name evidence="8" type="ORF">O0I10_011512</name>
</gene>
<evidence type="ECO:0000256" key="1">
    <source>
        <dbReference type="ARBA" id="ARBA00004141"/>
    </source>
</evidence>
<evidence type="ECO:0000259" key="7">
    <source>
        <dbReference type="PROSITE" id="PS50850"/>
    </source>
</evidence>
<feature type="transmembrane region" description="Helical" evidence="6">
    <location>
        <begin position="29"/>
        <end position="51"/>
    </location>
</feature>
<feature type="transmembrane region" description="Helical" evidence="6">
    <location>
        <begin position="157"/>
        <end position="179"/>
    </location>
</feature>
<dbReference type="SUPFAM" id="SSF103473">
    <property type="entry name" value="MFS general substrate transporter"/>
    <property type="match status" value="1"/>
</dbReference>
<keyword evidence="3 6" id="KW-0812">Transmembrane</keyword>
<keyword evidence="5 6" id="KW-0472">Membrane</keyword>
<feature type="transmembrane region" description="Helical" evidence="6">
    <location>
        <begin position="267"/>
        <end position="288"/>
    </location>
</feature>
<dbReference type="Gene3D" id="1.20.1250.20">
    <property type="entry name" value="MFS general substrate transporter like domains"/>
    <property type="match status" value="1"/>
</dbReference>
<dbReference type="Pfam" id="PF07690">
    <property type="entry name" value="MFS_1"/>
    <property type="match status" value="1"/>
</dbReference>
<evidence type="ECO:0000256" key="6">
    <source>
        <dbReference type="SAM" id="Phobius"/>
    </source>
</evidence>
<comment type="subcellular location">
    <subcellularLocation>
        <location evidence="1">Membrane</location>
        <topology evidence="1">Multi-pass membrane protein</topology>
    </subcellularLocation>
</comment>